<sequence length="207" mass="21748">MNHRPTYAALPRLYIRSRALPLTVATLTCIALVAAWAAHWLQDQPYFDHTARVPVIVLAPLLASAAIGTSLHAHSDELDRTAVRRWWPRRLLHLLVLTVLTAGALASAVPGHPEAFGAPGMVRNVLGATGVATASAALIGARLSWLPMTVYGGAVYLAAPHNPGGAAAVWAWPMQPGPQGAAWAVALTAYVIGATLLAVRGARQESA</sequence>
<feature type="transmembrane region" description="Helical" evidence="1">
    <location>
        <begin position="153"/>
        <end position="174"/>
    </location>
</feature>
<keyword evidence="1" id="KW-1133">Transmembrane helix</keyword>
<accession>A0A2Z5JIQ2</accession>
<feature type="transmembrane region" description="Helical" evidence="1">
    <location>
        <begin position="91"/>
        <end position="109"/>
    </location>
</feature>
<feature type="transmembrane region" description="Helical" evidence="1">
    <location>
        <begin position="180"/>
        <end position="199"/>
    </location>
</feature>
<name>A0A2Z5JIQ2_STRAR</name>
<dbReference type="EMBL" id="CP027306">
    <property type="protein sequence ID" value="AXE80153.1"/>
    <property type="molecule type" value="Genomic_DNA"/>
</dbReference>
<proteinExistence type="predicted"/>
<dbReference type="KEGG" id="sata:C5746_28045"/>
<dbReference type="GeneID" id="95522254"/>
<feature type="transmembrane region" description="Helical" evidence="1">
    <location>
        <begin position="20"/>
        <end position="41"/>
    </location>
</feature>
<dbReference type="RefSeq" id="WP_114246612.1">
    <property type="nucleotide sequence ID" value="NZ_CP027306.1"/>
</dbReference>
<reference evidence="2 3" key="1">
    <citation type="journal article" date="2018" name="Front. Microbiol.">
        <title>Genome Sequencing of Streptomyces atratus SCSIOZH16 and Activation Production of Nocardamine via Metabolic Engineering.</title>
        <authorList>
            <person name="Li Y."/>
            <person name="Zhang C."/>
            <person name="Liu C."/>
            <person name="Ju J."/>
            <person name="Ma J."/>
        </authorList>
    </citation>
    <scope>NUCLEOTIDE SEQUENCE [LARGE SCALE GENOMIC DNA]</scope>
    <source>
        <strain evidence="2 3">SCSIO_ZH16</strain>
    </source>
</reference>
<keyword evidence="1" id="KW-0472">Membrane</keyword>
<dbReference type="AlphaFoldDB" id="A0A2Z5JIQ2"/>
<evidence type="ECO:0000256" key="1">
    <source>
        <dbReference type="SAM" id="Phobius"/>
    </source>
</evidence>
<feature type="transmembrane region" description="Helical" evidence="1">
    <location>
        <begin position="121"/>
        <end position="141"/>
    </location>
</feature>
<evidence type="ECO:0000313" key="2">
    <source>
        <dbReference type="EMBL" id="AXE80153.1"/>
    </source>
</evidence>
<evidence type="ECO:0000313" key="3">
    <source>
        <dbReference type="Proteomes" id="UP000252698"/>
    </source>
</evidence>
<organism evidence="2 3">
    <name type="scientific">Streptomyces atratus</name>
    <dbReference type="NCBI Taxonomy" id="1893"/>
    <lineage>
        <taxon>Bacteria</taxon>
        <taxon>Bacillati</taxon>
        <taxon>Actinomycetota</taxon>
        <taxon>Actinomycetes</taxon>
        <taxon>Kitasatosporales</taxon>
        <taxon>Streptomycetaceae</taxon>
        <taxon>Streptomyces</taxon>
    </lineage>
</organism>
<protein>
    <submittedName>
        <fullName evidence="2">Uncharacterized protein</fullName>
    </submittedName>
</protein>
<keyword evidence="1" id="KW-0812">Transmembrane</keyword>
<feature type="transmembrane region" description="Helical" evidence="1">
    <location>
        <begin position="53"/>
        <end position="71"/>
    </location>
</feature>
<dbReference type="Proteomes" id="UP000252698">
    <property type="component" value="Chromosome"/>
</dbReference>
<gene>
    <name evidence="2" type="ORF">C5746_28045</name>
</gene>